<dbReference type="Proteomes" id="UP001500968">
    <property type="component" value="Unassembled WGS sequence"/>
</dbReference>
<proteinExistence type="predicted"/>
<accession>A0ABP7U0T4</accession>
<evidence type="ECO:0000313" key="2">
    <source>
        <dbReference type="Proteomes" id="UP001500968"/>
    </source>
</evidence>
<keyword evidence="2" id="KW-1185">Reference proteome</keyword>
<reference evidence="2" key="1">
    <citation type="journal article" date="2019" name="Int. J. Syst. Evol. Microbiol.">
        <title>The Global Catalogue of Microorganisms (GCM) 10K type strain sequencing project: providing services to taxonomists for standard genome sequencing and annotation.</title>
        <authorList>
            <consortium name="The Broad Institute Genomics Platform"/>
            <consortium name="The Broad Institute Genome Sequencing Center for Infectious Disease"/>
            <person name="Wu L."/>
            <person name="Ma J."/>
        </authorList>
    </citation>
    <scope>NUCLEOTIDE SEQUENCE [LARGE SCALE GENOMIC DNA]</scope>
    <source>
        <strain evidence="2">JCM 17064</strain>
    </source>
</reference>
<dbReference type="EMBL" id="BAABCR010000015">
    <property type="protein sequence ID" value="GAA4034028.1"/>
    <property type="molecule type" value="Genomic_DNA"/>
</dbReference>
<dbReference type="PROSITE" id="PS51257">
    <property type="entry name" value="PROKAR_LIPOPROTEIN"/>
    <property type="match status" value="1"/>
</dbReference>
<comment type="caution">
    <text evidence="1">The sequence shown here is derived from an EMBL/GenBank/DDBJ whole genome shotgun (WGS) entry which is preliminary data.</text>
</comment>
<protein>
    <recommendedName>
        <fullName evidence="3">Lipoprotein</fullName>
    </recommendedName>
</protein>
<evidence type="ECO:0000313" key="1">
    <source>
        <dbReference type="EMBL" id="GAA4034028.1"/>
    </source>
</evidence>
<name>A0ABP7U0T4_9FLAO</name>
<dbReference type="RefSeq" id="WP_324689486.1">
    <property type="nucleotide sequence ID" value="NZ_BAABCR010000015.1"/>
</dbReference>
<evidence type="ECO:0008006" key="3">
    <source>
        <dbReference type="Google" id="ProtNLM"/>
    </source>
</evidence>
<sequence>MKRLIVLFLTGAFLVSCGRDKKNDVENSEEAVALKDNFSVVLESVYEKDDSLSVVYKKGGYWDYDHPVPFKVMGQPNPQKLTILIPEGDKLENVQITLSTNKEQKTMALKSVAIFNNQKEVFNGGNMSYIKYFDSNSGLIWDEKNMRNNLNFDGQYPPGIAGNQNLEAALAR</sequence>
<gene>
    <name evidence="1" type="ORF">GCM10022386_18380</name>
</gene>
<organism evidence="1 2">
    <name type="scientific">Flavobacterium cheonhonense</name>
    <dbReference type="NCBI Taxonomy" id="706185"/>
    <lineage>
        <taxon>Bacteria</taxon>
        <taxon>Pseudomonadati</taxon>
        <taxon>Bacteroidota</taxon>
        <taxon>Flavobacteriia</taxon>
        <taxon>Flavobacteriales</taxon>
        <taxon>Flavobacteriaceae</taxon>
        <taxon>Flavobacterium</taxon>
    </lineage>
</organism>